<evidence type="ECO:0000256" key="1">
    <source>
        <dbReference type="ARBA" id="ARBA00004651"/>
    </source>
</evidence>
<comment type="subcellular location">
    <subcellularLocation>
        <location evidence="1">Cell membrane</location>
        <topology evidence="1">Multi-pass membrane protein</topology>
    </subcellularLocation>
</comment>
<dbReference type="GO" id="GO:0005524">
    <property type="term" value="F:ATP binding"/>
    <property type="evidence" value="ECO:0007669"/>
    <property type="project" value="UniProtKB-KW"/>
</dbReference>
<name>A0A2V2YLQ5_9BACL</name>
<dbReference type="PANTHER" id="PTHR43394:SF1">
    <property type="entry name" value="ATP-BINDING CASSETTE SUB-FAMILY B MEMBER 10, MITOCHONDRIAL"/>
    <property type="match status" value="1"/>
</dbReference>
<feature type="domain" description="ABC transporter" evidence="10">
    <location>
        <begin position="336"/>
        <end position="572"/>
    </location>
</feature>
<accession>A0A2V2YLQ5</accession>
<keyword evidence="2" id="KW-0813">Transport</keyword>
<dbReference type="Pfam" id="PF00664">
    <property type="entry name" value="ABC_membrane"/>
    <property type="match status" value="1"/>
</dbReference>
<organism evidence="12 13">
    <name type="scientific">Paenibacillus cellulosilyticus</name>
    <dbReference type="NCBI Taxonomy" id="375489"/>
    <lineage>
        <taxon>Bacteria</taxon>
        <taxon>Bacillati</taxon>
        <taxon>Bacillota</taxon>
        <taxon>Bacilli</taxon>
        <taxon>Bacillales</taxon>
        <taxon>Paenibacillaceae</taxon>
        <taxon>Paenibacillus</taxon>
    </lineage>
</organism>
<feature type="transmembrane region" description="Helical" evidence="9">
    <location>
        <begin position="52"/>
        <end position="71"/>
    </location>
</feature>
<keyword evidence="5" id="KW-0547">Nucleotide-binding</keyword>
<dbReference type="Gene3D" id="3.40.50.300">
    <property type="entry name" value="P-loop containing nucleotide triphosphate hydrolases"/>
    <property type="match status" value="1"/>
</dbReference>
<sequence>MYLLRKYRARYGKGFIVSIMFLMLEALCDLLQPAMLAKIIDQGVVSGDLNVVYRIGAIMLLITAIGAGAAATRNLISSRVSQQFGAQLRGDLYRKIQSLSFSAIDKLDRASLITRLTNDVTQIQNFVNGLMRIFVKAPLLGIGAVIMAVRLNPPLSVILLAVVPIVAFLIVMNLRIGFPRFARVQQSLDRLNGYTRDFLSGIRVVKAFNRYEDEAKKFEVANEAYRSANEGAMKAMAIFNPLIALTVNIGIIVILWIGGVRIDGGHMQAGHVVAFINYMLQILFSLMTITMVFNMFVRAKSSTTRIVSVFQQDERPSGSAMSNDKAAGAARDGYCIQFDNVSFSYDGVAGEKVLHHLSFHCKQGETIGIIGSTGSGKSTLVSLIPRFYDATGGTVSVLGHNVALLDPTSLRSRIAIVPQQAVLFTGSVKDNIRWGNEEATEEQIIEAARIASADDFIRALPNGYDSLVGQGGVNFSGGQKQRLSIARALVRKPEILILDDSTSALDVLTEARIKGALKALGGQITTLLIAQRITSVMDADRILVMDNGQLVAVGDHGQLMRECEVYREIYRSQYGKEADQHAAAAQSI</sequence>
<evidence type="ECO:0000259" key="11">
    <source>
        <dbReference type="PROSITE" id="PS50929"/>
    </source>
</evidence>
<reference evidence="12 13" key="1">
    <citation type="submission" date="2018-05" db="EMBL/GenBank/DDBJ databases">
        <title>Genomic Encyclopedia of Type Strains, Phase III (KMG-III): the genomes of soil and plant-associated and newly described type strains.</title>
        <authorList>
            <person name="Whitman W."/>
        </authorList>
    </citation>
    <scope>NUCLEOTIDE SEQUENCE [LARGE SCALE GENOMIC DNA]</scope>
    <source>
        <strain evidence="12 13">CECT 5696</strain>
    </source>
</reference>
<dbReference type="InterPro" id="IPR036640">
    <property type="entry name" value="ABC1_TM_sf"/>
</dbReference>
<evidence type="ECO:0000256" key="9">
    <source>
        <dbReference type="SAM" id="Phobius"/>
    </source>
</evidence>
<dbReference type="Pfam" id="PF00005">
    <property type="entry name" value="ABC_tran"/>
    <property type="match status" value="1"/>
</dbReference>
<evidence type="ECO:0000256" key="7">
    <source>
        <dbReference type="ARBA" id="ARBA00022989"/>
    </source>
</evidence>
<evidence type="ECO:0000256" key="8">
    <source>
        <dbReference type="ARBA" id="ARBA00023136"/>
    </source>
</evidence>
<dbReference type="Gene3D" id="1.20.1560.10">
    <property type="entry name" value="ABC transporter type 1, transmembrane domain"/>
    <property type="match status" value="1"/>
</dbReference>
<dbReference type="OrthoDB" id="9770415at2"/>
<evidence type="ECO:0000256" key="5">
    <source>
        <dbReference type="ARBA" id="ARBA00022741"/>
    </source>
</evidence>
<dbReference type="CDD" id="cd18548">
    <property type="entry name" value="ABC_6TM_Tm287_like"/>
    <property type="match status" value="1"/>
</dbReference>
<dbReference type="InterPro" id="IPR017871">
    <property type="entry name" value="ABC_transporter-like_CS"/>
</dbReference>
<protein>
    <submittedName>
        <fullName evidence="12">ATP-binding cassette subfamily B protein</fullName>
    </submittedName>
</protein>
<dbReference type="InterPro" id="IPR003593">
    <property type="entry name" value="AAA+_ATPase"/>
</dbReference>
<dbReference type="PROSITE" id="PS50929">
    <property type="entry name" value="ABC_TM1F"/>
    <property type="match status" value="1"/>
</dbReference>
<keyword evidence="6 12" id="KW-0067">ATP-binding</keyword>
<evidence type="ECO:0000259" key="10">
    <source>
        <dbReference type="PROSITE" id="PS50893"/>
    </source>
</evidence>
<feature type="transmembrane region" description="Helical" evidence="9">
    <location>
        <begin position="278"/>
        <end position="297"/>
    </location>
</feature>
<evidence type="ECO:0000256" key="4">
    <source>
        <dbReference type="ARBA" id="ARBA00022692"/>
    </source>
</evidence>
<evidence type="ECO:0000256" key="6">
    <source>
        <dbReference type="ARBA" id="ARBA00022840"/>
    </source>
</evidence>
<evidence type="ECO:0000313" key="13">
    <source>
        <dbReference type="Proteomes" id="UP000246635"/>
    </source>
</evidence>
<dbReference type="GO" id="GO:0005886">
    <property type="term" value="C:plasma membrane"/>
    <property type="evidence" value="ECO:0007669"/>
    <property type="project" value="UniProtKB-SubCell"/>
</dbReference>
<dbReference type="AlphaFoldDB" id="A0A2V2YLQ5"/>
<dbReference type="SUPFAM" id="SSF52540">
    <property type="entry name" value="P-loop containing nucleoside triphosphate hydrolases"/>
    <property type="match status" value="1"/>
</dbReference>
<dbReference type="InterPro" id="IPR003439">
    <property type="entry name" value="ABC_transporter-like_ATP-bd"/>
</dbReference>
<proteinExistence type="predicted"/>
<feature type="transmembrane region" description="Helical" evidence="9">
    <location>
        <begin position="235"/>
        <end position="258"/>
    </location>
</feature>
<keyword evidence="7 9" id="KW-1133">Transmembrane helix</keyword>
<feature type="domain" description="ABC transmembrane type-1" evidence="11">
    <location>
        <begin position="16"/>
        <end position="298"/>
    </location>
</feature>
<dbReference type="PROSITE" id="PS50893">
    <property type="entry name" value="ABC_TRANSPORTER_2"/>
    <property type="match status" value="1"/>
</dbReference>
<dbReference type="SUPFAM" id="SSF90123">
    <property type="entry name" value="ABC transporter transmembrane region"/>
    <property type="match status" value="1"/>
</dbReference>
<keyword evidence="8 9" id="KW-0472">Membrane</keyword>
<comment type="caution">
    <text evidence="12">The sequence shown here is derived from an EMBL/GenBank/DDBJ whole genome shotgun (WGS) entry which is preliminary data.</text>
</comment>
<keyword evidence="4 9" id="KW-0812">Transmembrane</keyword>
<dbReference type="Proteomes" id="UP000246635">
    <property type="component" value="Unassembled WGS sequence"/>
</dbReference>
<keyword evidence="13" id="KW-1185">Reference proteome</keyword>
<dbReference type="PANTHER" id="PTHR43394">
    <property type="entry name" value="ATP-DEPENDENT PERMEASE MDL1, MITOCHONDRIAL"/>
    <property type="match status" value="1"/>
</dbReference>
<dbReference type="GO" id="GO:0016887">
    <property type="term" value="F:ATP hydrolysis activity"/>
    <property type="evidence" value="ECO:0007669"/>
    <property type="project" value="InterPro"/>
</dbReference>
<keyword evidence="3" id="KW-1003">Cell membrane</keyword>
<dbReference type="FunFam" id="3.40.50.300:FF:000221">
    <property type="entry name" value="Multidrug ABC transporter ATP-binding protein"/>
    <property type="match status" value="1"/>
</dbReference>
<evidence type="ECO:0000313" key="12">
    <source>
        <dbReference type="EMBL" id="PWV95185.1"/>
    </source>
</evidence>
<evidence type="ECO:0000256" key="3">
    <source>
        <dbReference type="ARBA" id="ARBA00022475"/>
    </source>
</evidence>
<feature type="transmembrane region" description="Helical" evidence="9">
    <location>
        <begin position="157"/>
        <end position="178"/>
    </location>
</feature>
<feature type="transmembrane region" description="Helical" evidence="9">
    <location>
        <begin position="133"/>
        <end position="151"/>
    </location>
</feature>
<dbReference type="InterPro" id="IPR011527">
    <property type="entry name" value="ABC1_TM_dom"/>
</dbReference>
<evidence type="ECO:0000256" key="2">
    <source>
        <dbReference type="ARBA" id="ARBA00022448"/>
    </source>
</evidence>
<dbReference type="SMART" id="SM00382">
    <property type="entry name" value="AAA"/>
    <property type="match status" value="1"/>
</dbReference>
<dbReference type="GO" id="GO:0015421">
    <property type="term" value="F:ABC-type oligopeptide transporter activity"/>
    <property type="evidence" value="ECO:0007669"/>
    <property type="project" value="TreeGrafter"/>
</dbReference>
<dbReference type="PROSITE" id="PS00211">
    <property type="entry name" value="ABC_TRANSPORTER_1"/>
    <property type="match status" value="1"/>
</dbReference>
<gene>
    <name evidence="12" type="ORF">DFQ01_12920</name>
</gene>
<dbReference type="InterPro" id="IPR027417">
    <property type="entry name" value="P-loop_NTPase"/>
</dbReference>
<dbReference type="EMBL" id="QGTQ01000029">
    <property type="protein sequence ID" value="PWV95185.1"/>
    <property type="molecule type" value="Genomic_DNA"/>
</dbReference>
<dbReference type="InterPro" id="IPR039421">
    <property type="entry name" value="Type_1_exporter"/>
</dbReference>
<dbReference type="RefSeq" id="WP_110046611.1">
    <property type="nucleotide sequence ID" value="NZ_CP054612.1"/>
</dbReference>